<comment type="subcellular location">
    <subcellularLocation>
        <location evidence="1">Cytoplasm</location>
    </subcellularLocation>
</comment>
<dbReference type="InterPro" id="IPR003890">
    <property type="entry name" value="MIF4G-like_typ-3"/>
</dbReference>
<accession>A0AAD2FQ59</accession>
<evidence type="ECO:0000256" key="2">
    <source>
        <dbReference type="ARBA" id="ARBA00022490"/>
    </source>
</evidence>
<dbReference type="GO" id="GO:0005737">
    <property type="term" value="C:cytoplasm"/>
    <property type="evidence" value="ECO:0007669"/>
    <property type="project" value="UniProtKB-SubCell"/>
</dbReference>
<sequence>MSNESGGGGGGGSNGGGGRGRGKGRGSRNRGGGRGKGGRGQGSKGGRGGNNTASTNNEEDGQKKNNNKGRNNRNRRNNKAKSKESAPQISEEEKQRLAEEKRLAEEAEAERKRIEAEQQALEAAREARRKALEELETKTRQATEDVQSTIDTIVGHRENREALEKETLMAFRKDFAAGKKSLKSDLKKCTAFVKKIKSGSAWSMKPADINRDVSTLNLSRYVEEVVSALLEADLKLKDMPVILALCKAMHLRYPEFLSNLWSKLWSVVQGKPTEETAKSRRIYVRIITEFVLNAISTETKPLVKLITECSGGKDGSYAVSDATVILAFAKTAGLELLGVVPRSLQESMALIQQEVDKQEAHAATIESNGEEVKEEEQPIIISTKMATNAKAKVESLQGMLEERAVSDEISELLCTHCKGAYRTLSDTLVTTHTKLQKMEKRCENDRLLSGSLPEAREKGLNDARKLKENLVKTVEALSDIMALKMPQLKEEESEETDGSGPGVELWTKEGGDGDDFGPFDDEETRAFYCDIPDLLTTIPPALLNLSPEEIEKRKADNQAKYGGFDSLTEEEGDTDAPEVVASEAELNAAEEEENKESTEAQQETEEDKETPHYKLTVLLEQELPECCRREQIDEMTERFCTNHGSSKTSRKRLSQTLFHVPRTRLDLLPYYSRMTATLGRVWSELGTTLVTDLEQQFHGQAKYKKNQNIESRLRTARYIGELTKFRVAPPMVALRCLRRCLDDFTGGNVDVSCCILESCGRYLFRLKHTNKKLANLMEIMMRLSKAKHHDERLQALINTAFYTVKPPASGPKKQMKTYPPLEGYLRHLLMNKLQPSESSISNVSKQLIRFPWGDPSQQCGKLICKIMLKTCRRGRYRSIQAVASVATKLRRHKPEVCIRLLDAVFEELQWSMENPSFKDQQRTLTIARLLGEMYCASIASGQLVLQQLYKFINFGHEIPDPLREASESIAQSQADTETEDKLPVFNSASAISQTIQEDEEVEEIELETKEEVEAPKPVAVSKHSKFDPRVFSSLDPPNSVFRIKLVCTLLEVVSKTIVTRNNLSKVEGYLAAFQRYLFTKTILPTEVEFALLDTFDLIDSQWRRVGKEAGGKSKQDDKDTSKVTRFPRYPTWLDAHNATVANEEADAAAELRVQSRLEASAETRASDDGTVASDMLHDDDDMSHDDDDDSIEDGLSHANDSLADEIDLENDSGDEQMDEDDDDEDSSGESEDDEDSDDEDSDDDSMDDDDSEEEFDEQAYMQQLEDEAFERELRRLTMDALEKGKATTRGGKVAETMPTGSQFIKKKQADLAVPGPAIALGGKEGIKFQMLKKGNKGKMEAKQFYVPTDTNLAHVATKQDDEAARERDMIKARVLQYEADAAESANAGGNVYLEQEKLQVIRNRPLSMDDIDRNFGTSGGNLRQDGKSRGSSTGGGRGSSGGRTFTGGRYPSGRSGGRGGRGRGHSGRSLV</sequence>
<feature type="region of interest" description="Disordered" evidence="3">
    <location>
        <begin position="1"/>
        <end position="105"/>
    </location>
</feature>
<evidence type="ECO:0000256" key="3">
    <source>
        <dbReference type="SAM" id="MobiDB-lite"/>
    </source>
</evidence>
<feature type="region of interest" description="Disordered" evidence="3">
    <location>
        <begin position="1408"/>
        <end position="1471"/>
    </location>
</feature>
<keyword evidence="6" id="KW-1185">Reference proteome</keyword>
<keyword evidence="2" id="KW-0963">Cytoplasm</keyword>
<dbReference type="SUPFAM" id="SSF48371">
    <property type="entry name" value="ARM repeat"/>
    <property type="match status" value="2"/>
</dbReference>
<dbReference type="GO" id="GO:0035145">
    <property type="term" value="C:exon-exon junction complex"/>
    <property type="evidence" value="ECO:0007669"/>
    <property type="project" value="TreeGrafter"/>
</dbReference>
<feature type="compositionally biased region" description="Basic and acidic residues" evidence="3">
    <location>
        <begin position="91"/>
        <end position="105"/>
    </location>
</feature>
<comment type="caution">
    <text evidence="5">The sequence shown here is derived from an EMBL/GenBank/DDBJ whole genome shotgun (WGS) entry which is preliminary data.</text>
</comment>
<dbReference type="Pfam" id="PF04050">
    <property type="entry name" value="Upf2"/>
    <property type="match status" value="1"/>
</dbReference>
<reference evidence="5" key="1">
    <citation type="submission" date="2023-08" db="EMBL/GenBank/DDBJ databases">
        <authorList>
            <person name="Audoor S."/>
            <person name="Bilcke G."/>
        </authorList>
    </citation>
    <scope>NUCLEOTIDE SEQUENCE</scope>
</reference>
<dbReference type="GO" id="GO:0000184">
    <property type="term" value="P:nuclear-transcribed mRNA catabolic process, nonsense-mediated decay"/>
    <property type="evidence" value="ECO:0007669"/>
    <property type="project" value="InterPro"/>
</dbReference>
<dbReference type="Proteomes" id="UP001295423">
    <property type="component" value="Unassembled WGS sequence"/>
</dbReference>
<feature type="compositionally biased region" description="Basic residues" evidence="3">
    <location>
        <begin position="20"/>
        <end position="37"/>
    </location>
</feature>
<dbReference type="PANTHER" id="PTHR12839:SF7">
    <property type="entry name" value="REGULATOR OF NONSENSE TRANSCRIPTS 2"/>
    <property type="match status" value="1"/>
</dbReference>
<dbReference type="GO" id="GO:0003723">
    <property type="term" value="F:RNA binding"/>
    <property type="evidence" value="ECO:0007669"/>
    <property type="project" value="InterPro"/>
</dbReference>
<dbReference type="Gene3D" id="1.25.40.180">
    <property type="match status" value="3"/>
</dbReference>
<feature type="compositionally biased region" description="Gly residues" evidence="3">
    <location>
        <begin position="1"/>
        <end position="19"/>
    </location>
</feature>
<feature type="region of interest" description="Disordered" evidence="3">
    <location>
        <begin position="586"/>
        <end position="612"/>
    </location>
</feature>
<feature type="compositionally biased region" description="Acidic residues" evidence="3">
    <location>
        <begin position="1177"/>
        <end position="1192"/>
    </location>
</feature>
<evidence type="ECO:0000313" key="6">
    <source>
        <dbReference type="Proteomes" id="UP001295423"/>
    </source>
</evidence>
<evidence type="ECO:0000256" key="1">
    <source>
        <dbReference type="ARBA" id="ARBA00004496"/>
    </source>
</evidence>
<feature type="compositionally biased region" description="Basic and acidic residues" evidence="3">
    <location>
        <begin position="1158"/>
        <end position="1167"/>
    </location>
</feature>
<dbReference type="SMART" id="SM00543">
    <property type="entry name" value="MIF4G"/>
    <property type="match status" value="2"/>
</dbReference>
<feature type="compositionally biased region" description="Gly residues" evidence="3">
    <location>
        <begin position="1432"/>
        <end position="1445"/>
    </location>
</feature>
<protein>
    <recommendedName>
        <fullName evidence="4">MIF4G domain-containing protein</fullName>
    </recommendedName>
</protein>
<dbReference type="PANTHER" id="PTHR12839">
    <property type="entry name" value="NONSENSE-MEDIATED MRNA DECAY PROTEIN 2 UP-FRAMESHIFT SUPPRESSOR 2"/>
    <property type="match status" value="1"/>
</dbReference>
<organism evidence="5 6">
    <name type="scientific">Cylindrotheca closterium</name>
    <dbReference type="NCBI Taxonomy" id="2856"/>
    <lineage>
        <taxon>Eukaryota</taxon>
        <taxon>Sar</taxon>
        <taxon>Stramenopiles</taxon>
        <taxon>Ochrophyta</taxon>
        <taxon>Bacillariophyta</taxon>
        <taxon>Bacillariophyceae</taxon>
        <taxon>Bacillariophycidae</taxon>
        <taxon>Bacillariales</taxon>
        <taxon>Bacillariaceae</taxon>
        <taxon>Cylindrotheca</taxon>
    </lineage>
</organism>
<dbReference type="InterPro" id="IPR039762">
    <property type="entry name" value="Nmd2/UPF2"/>
</dbReference>
<dbReference type="InterPro" id="IPR016024">
    <property type="entry name" value="ARM-type_fold"/>
</dbReference>
<evidence type="ECO:0000313" key="5">
    <source>
        <dbReference type="EMBL" id="CAJ1949289.1"/>
    </source>
</evidence>
<feature type="region of interest" description="Disordered" evidence="3">
    <location>
        <begin position="488"/>
        <end position="512"/>
    </location>
</feature>
<proteinExistence type="predicted"/>
<feature type="region of interest" description="Disordered" evidence="3">
    <location>
        <begin position="1158"/>
        <end position="1270"/>
    </location>
</feature>
<feature type="compositionally biased region" description="Acidic residues" evidence="3">
    <location>
        <begin position="1202"/>
        <end position="1257"/>
    </location>
</feature>
<feature type="compositionally biased region" description="Basic residues" evidence="3">
    <location>
        <begin position="1460"/>
        <end position="1471"/>
    </location>
</feature>
<dbReference type="InterPro" id="IPR007193">
    <property type="entry name" value="Upf2/Nmd2_C"/>
</dbReference>
<evidence type="ECO:0000259" key="4">
    <source>
        <dbReference type="SMART" id="SM00543"/>
    </source>
</evidence>
<gene>
    <name evidence="5" type="ORF">CYCCA115_LOCUS12019</name>
</gene>
<dbReference type="EMBL" id="CAKOGP040001758">
    <property type="protein sequence ID" value="CAJ1949289.1"/>
    <property type="molecule type" value="Genomic_DNA"/>
</dbReference>
<feature type="domain" description="MIF4G" evidence="4">
    <location>
        <begin position="617"/>
        <end position="807"/>
    </location>
</feature>
<dbReference type="Pfam" id="PF02854">
    <property type="entry name" value="MIF4G"/>
    <property type="match status" value="2"/>
</dbReference>
<name>A0AAD2FQ59_9STRA</name>
<feature type="compositionally biased region" description="Gly residues" evidence="3">
    <location>
        <begin position="38"/>
        <end position="49"/>
    </location>
</feature>
<feature type="domain" description="MIF4G" evidence="4">
    <location>
        <begin position="823"/>
        <end position="1101"/>
    </location>
</feature>
<feature type="compositionally biased region" description="Basic residues" evidence="3">
    <location>
        <begin position="65"/>
        <end position="80"/>
    </location>
</feature>